<gene>
    <name evidence="3" type="ORF">I2H31_03995</name>
</gene>
<feature type="signal peptide" evidence="2">
    <location>
        <begin position="1"/>
        <end position="24"/>
    </location>
</feature>
<protein>
    <submittedName>
        <fullName evidence="3">Uncharacterized protein</fullName>
    </submittedName>
</protein>
<evidence type="ECO:0000313" key="3">
    <source>
        <dbReference type="EMBL" id="MBF9220259.1"/>
    </source>
</evidence>
<name>A0ABS0I112_9BACT</name>
<comment type="caution">
    <text evidence="3">The sequence shown here is derived from an EMBL/GenBank/DDBJ whole genome shotgun (WGS) entry which is preliminary data.</text>
</comment>
<dbReference type="EMBL" id="JADQDM010000001">
    <property type="protein sequence ID" value="MBF9220259.1"/>
    <property type="molecule type" value="Genomic_DNA"/>
</dbReference>
<keyword evidence="2" id="KW-0732">Signal</keyword>
<feature type="chain" id="PRO_5045165639" evidence="2">
    <location>
        <begin position="25"/>
        <end position="740"/>
    </location>
</feature>
<evidence type="ECO:0000256" key="2">
    <source>
        <dbReference type="SAM" id="SignalP"/>
    </source>
</evidence>
<evidence type="ECO:0000313" key="4">
    <source>
        <dbReference type="Proteomes" id="UP000618931"/>
    </source>
</evidence>
<reference evidence="3 4" key="1">
    <citation type="submission" date="2020-11" db="EMBL/GenBank/DDBJ databases">
        <authorList>
            <person name="Kim M.K."/>
        </authorList>
    </citation>
    <scope>NUCLEOTIDE SEQUENCE [LARGE SCALE GENOMIC DNA]</scope>
    <source>
        <strain evidence="3 4">BT662</strain>
    </source>
</reference>
<sequence>MNKLAAHARRTGTLLLLASAGAYGQSVGIGTTTPNPSASLHLRAPNLGLLINQVNLASLTDATTITNPATGLLVYSASAALPDGPGFYYNAGTPAAPQWTRLTSGPASAGDNLGNHTATQNLNLQGNLLVGGTATVPGTVGLRLDGNGNAGLGTTPAPTAGDRLRVDGGDVRVGFAQWNSAANNRLLKFGDGDYVTLGEAGADDRLQFQARDFRFDGSDSGYPGNVGIGLGAAAASGERLEVGGNIKITGPAATTGLVFADGTKQFTAATGGGLTLPYSGSANPSASGPVFQITNTGSGSGLRGASASGQGVVGRVNGTGPGQGVVGVKGTNVPNIEDAAVVGLSDADYAVYARSKQETGVFGTTEATTIATAGVRGFATSGGTGVSGESSSGPGVSGSSTTNVGVSGTSGDDIGVRGSTAGDGIGVAGVVGRNTGTSSSSVGVSGFSHNGIGVFGDVDAPGGRGVQGQASQANGTAVVASASGPATAFNATTTGTGPAAYISQSNTASSAAAVTIRQRGTGPALVLDNNGAGYAMGMGLGIGTSFPRTQLSITPATTEAKITLYDGGSGTNHYGFGVSGFQLNYHVSAVSDNHVFYAGGKNGDGTELMRIKGNGRVGIGTDDPQAQLDVAGTVRAVEVNTPTTGAANLLPVAYGRIRANGTVASGTGNFTCSQTNGLYTVTFTAASGLSTANFGSAAIMATPNGSNAPIYGFAGGAGQVQFVFDPAGALDTFSFMVYQP</sequence>
<evidence type="ECO:0000256" key="1">
    <source>
        <dbReference type="SAM" id="MobiDB-lite"/>
    </source>
</evidence>
<accession>A0ABS0I112</accession>
<organism evidence="3 4">
    <name type="scientific">Hymenobacter ruricola</name>
    <dbReference type="NCBI Taxonomy" id="2791023"/>
    <lineage>
        <taxon>Bacteria</taxon>
        <taxon>Pseudomonadati</taxon>
        <taxon>Bacteroidota</taxon>
        <taxon>Cytophagia</taxon>
        <taxon>Cytophagales</taxon>
        <taxon>Hymenobacteraceae</taxon>
        <taxon>Hymenobacter</taxon>
    </lineage>
</organism>
<feature type="region of interest" description="Disordered" evidence="1">
    <location>
        <begin position="382"/>
        <end position="412"/>
    </location>
</feature>
<feature type="compositionally biased region" description="Low complexity" evidence="1">
    <location>
        <begin position="387"/>
        <end position="411"/>
    </location>
</feature>
<keyword evidence="4" id="KW-1185">Reference proteome</keyword>
<dbReference type="Proteomes" id="UP000618931">
    <property type="component" value="Unassembled WGS sequence"/>
</dbReference>
<dbReference type="RefSeq" id="WP_196291695.1">
    <property type="nucleotide sequence ID" value="NZ_JADQDM010000001.1"/>
</dbReference>
<proteinExistence type="predicted"/>